<dbReference type="KEGG" id="agi:FSB73_15130"/>
<dbReference type="OrthoDB" id="9771846at2"/>
<dbReference type="InterPro" id="IPR001173">
    <property type="entry name" value="Glyco_trans_2-like"/>
</dbReference>
<evidence type="ECO:0000256" key="2">
    <source>
        <dbReference type="ARBA" id="ARBA00022676"/>
    </source>
</evidence>
<protein>
    <submittedName>
        <fullName evidence="5">Glycosyltransferase family 2 protein</fullName>
    </submittedName>
</protein>
<dbReference type="SUPFAM" id="SSF53448">
    <property type="entry name" value="Nucleotide-diphospho-sugar transferases"/>
    <property type="match status" value="1"/>
</dbReference>
<dbReference type="EMBL" id="CP042434">
    <property type="protein sequence ID" value="QEC72813.1"/>
    <property type="molecule type" value="Genomic_DNA"/>
</dbReference>
<dbReference type="PANTHER" id="PTHR43179">
    <property type="entry name" value="RHAMNOSYLTRANSFERASE WBBL"/>
    <property type="match status" value="1"/>
</dbReference>
<dbReference type="Pfam" id="PF00535">
    <property type="entry name" value="Glycos_transf_2"/>
    <property type="match status" value="1"/>
</dbReference>
<evidence type="ECO:0000259" key="4">
    <source>
        <dbReference type="Pfam" id="PF00535"/>
    </source>
</evidence>
<name>A0A5B8VNM8_9BACT</name>
<dbReference type="Gene3D" id="3.90.550.10">
    <property type="entry name" value="Spore Coat Polysaccharide Biosynthesis Protein SpsA, Chain A"/>
    <property type="match status" value="1"/>
</dbReference>
<organism evidence="5 6">
    <name type="scientific">Arachidicoccus ginsenosidivorans</name>
    <dbReference type="NCBI Taxonomy" id="496057"/>
    <lineage>
        <taxon>Bacteria</taxon>
        <taxon>Pseudomonadati</taxon>
        <taxon>Bacteroidota</taxon>
        <taxon>Chitinophagia</taxon>
        <taxon>Chitinophagales</taxon>
        <taxon>Chitinophagaceae</taxon>
        <taxon>Arachidicoccus</taxon>
    </lineage>
</organism>
<comment type="similarity">
    <text evidence="1">Belongs to the glycosyltransferase 2 family.</text>
</comment>
<gene>
    <name evidence="5" type="ORF">FSB73_15130</name>
</gene>
<dbReference type="RefSeq" id="WP_146783960.1">
    <property type="nucleotide sequence ID" value="NZ_CP042434.1"/>
</dbReference>
<dbReference type="GO" id="GO:0016757">
    <property type="term" value="F:glycosyltransferase activity"/>
    <property type="evidence" value="ECO:0007669"/>
    <property type="project" value="UniProtKB-KW"/>
</dbReference>
<keyword evidence="6" id="KW-1185">Reference proteome</keyword>
<dbReference type="Proteomes" id="UP000321291">
    <property type="component" value="Chromosome"/>
</dbReference>
<keyword evidence="2" id="KW-0328">Glycosyltransferase</keyword>
<dbReference type="CDD" id="cd04186">
    <property type="entry name" value="GT_2_like_c"/>
    <property type="match status" value="1"/>
</dbReference>
<dbReference type="InterPro" id="IPR029044">
    <property type="entry name" value="Nucleotide-diphossugar_trans"/>
</dbReference>
<evidence type="ECO:0000313" key="6">
    <source>
        <dbReference type="Proteomes" id="UP000321291"/>
    </source>
</evidence>
<evidence type="ECO:0000313" key="5">
    <source>
        <dbReference type="EMBL" id="QEC72813.1"/>
    </source>
</evidence>
<accession>A0A5B8VNM8</accession>
<feature type="domain" description="Glycosyltransferase 2-like" evidence="4">
    <location>
        <begin position="8"/>
        <end position="117"/>
    </location>
</feature>
<proteinExistence type="inferred from homology"/>
<evidence type="ECO:0000256" key="3">
    <source>
        <dbReference type="ARBA" id="ARBA00022679"/>
    </source>
</evidence>
<dbReference type="PANTHER" id="PTHR43179:SF12">
    <property type="entry name" value="GALACTOFURANOSYLTRANSFERASE GLFT2"/>
    <property type="match status" value="1"/>
</dbReference>
<keyword evidence="3 5" id="KW-0808">Transferase</keyword>
<dbReference type="AlphaFoldDB" id="A0A5B8VNM8"/>
<reference evidence="5 6" key="1">
    <citation type="journal article" date="2017" name="Int. J. Syst. Evol. Microbiol.">
        <title>Arachidicoccus ginsenosidivorans sp. nov., with ginsenoside-converting activity isolated from ginseng cultivating soil.</title>
        <authorList>
            <person name="Siddiqi M.Z."/>
            <person name="Aslam Z."/>
            <person name="Im W.T."/>
        </authorList>
    </citation>
    <scope>NUCLEOTIDE SEQUENCE [LARGE SCALE GENOMIC DNA]</scope>
    <source>
        <strain evidence="5 6">Gsoil 809</strain>
    </source>
</reference>
<evidence type="ECO:0000256" key="1">
    <source>
        <dbReference type="ARBA" id="ARBA00006739"/>
    </source>
</evidence>
<sequence>MRYPLVAIVILNYNGRKFLEKFLPSVMATTYPNYKVVVADNGSTDDSVAFMQTKYPQIELDQLEQNFGFAEGYNQALLKRQEDYFVLLNSDVEVSADWITHIIALMEADERLAVCQPKILAHKQKEQFEYAGAAGGWIDKLGYPFARGRVFDDIEKDRGQFKTSKDIFWASGCALFVKAPVYKELKGLYGVFFAHQEEIDFCWRAQNAGYKIACCTASVVYHVGGGTLPKGYRKTFLNFRNSLMMLSRNLSIKEKRWKLPLRLMLDGVFAVKCLVGGDFTSVKAIWNAHMAFYKWCLGKNNSKVHSNRQLLKLSGVYDGLLVWQYFLKGKKSLKIL</sequence>